<comment type="caution">
    <text evidence="1">The sequence shown here is derived from an EMBL/GenBank/DDBJ whole genome shotgun (WGS) entry which is preliminary data.</text>
</comment>
<reference evidence="1 2" key="1">
    <citation type="submission" date="2024-05" db="EMBL/GenBank/DDBJ databases">
        <title>De novo assembly of an allotetraploid wild potato.</title>
        <authorList>
            <person name="Hosaka A.J."/>
        </authorList>
    </citation>
    <scope>NUCLEOTIDE SEQUENCE [LARGE SCALE GENOMIC DNA]</scope>
    <source>
        <tissue evidence="1">Young leaves</tissue>
    </source>
</reference>
<organism evidence="1 2">
    <name type="scientific">Solanum stoloniferum</name>
    <dbReference type="NCBI Taxonomy" id="62892"/>
    <lineage>
        <taxon>Eukaryota</taxon>
        <taxon>Viridiplantae</taxon>
        <taxon>Streptophyta</taxon>
        <taxon>Embryophyta</taxon>
        <taxon>Tracheophyta</taxon>
        <taxon>Spermatophyta</taxon>
        <taxon>Magnoliopsida</taxon>
        <taxon>eudicotyledons</taxon>
        <taxon>Gunneridae</taxon>
        <taxon>Pentapetalae</taxon>
        <taxon>asterids</taxon>
        <taxon>lamiids</taxon>
        <taxon>Solanales</taxon>
        <taxon>Solanaceae</taxon>
        <taxon>Solanoideae</taxon>
        <taxon>Solaneae</taxon>
        <taxon>Solanum</taxon>
    </lineage>
</organism>
<sequence length="100" mass="11841">MPDPTLENFIREYMLAQHLANPNKLLVYMIRPFSSMVVLVKFCKGNSSAEEQREGNHHYKLPNASPSPHFFPSRVLEHKSLDCYFIVHVVTFFYMHYIFF</sequence>
<evidence type="ECO:0000313" key="2">
    <source>
        <dbReference type="Proteomes" id="UP001627284"/>
    </source>
</evidence>
<accession>A0ABD2RJ10</accession>
<dbReference type="EMBL" id="JBJKTR010000019">
    <property type="protein sequence ID" value="KAL3331634.1"/>
    <property type="molecule type" value="Genomic_DNA"/>
</dbReference>
<keyword evidence="2" id="KW-1185">Reference proteome</keyword>
<proteinExistence type="predicted"/>
<dbReference type="Proteomes" id="UP001627284">
    <property type="component" value="Unassembled WGS sequence"/>
</dbReference>
<name>A0ABD2RJ10_9SOLN</name>
<evidence type="ECO:0000313" key="1">
    <source>
        <dbReference type="EMBL" id="KAL3331634.1"/>
    </source>
</evidence>
<gene>
    <name evidence="1" type="ORF">AABB24_032305</name>
</gene>
<dbReference type="AlphaFoldDB" id="A0ABD2RJ10"/>
<protein>
    <submittedName>
        <fullName evidence="1">Uncharacterized protein</fullName>
    </submittedName>
</protein>